<dbReference type="RefSeq" id="WP_195005029.1">
    <property type="nucleotide sequence ID" value="NZ_JADLQN010000010.1"/>
</dbReference>
<sequence>MPMPVYKGAWPPEPWSTAQASYDLHNAWAAGDTDSLASFYTQYPDGKPPKVRSSQYSSGVIGRLARWFWGRPPQQATKRIHVPAAADVARTSADLLFAQPPTWLLNDGDATNLEAAQTRLEQLLGGPDAIATFLEAAEIQAALGGVFLRLWWDKDATDKVMFSAVSPDAAVPEWRYGRLVAVTFWTIVAEDKQGVWRHLERHEAGRIYHALYKGDGDHIGYEQPLESLDVMKWAADAVDDDQSISTNVDGLTAAYIPNVRPARKWRNVPGLSSLGRSDFEGVEQLFDALDEAYSSWMRDLDLAKARLFVAQQLLDDNGPGQGSSFDPEQAVFTGVPADDVLLNENGPAQLVQAQQFAIRHEEHLATCQTLLNRILVACGYSTGDFGDDQLAGAMTATEVSARKDLSNRTRARKALYWCSGMQPLARTMLALDRVVYPDGESFEVTADPEMVFPVRVDIDPVQQSLTIQNLRSALAMSIEQAVRERNPNWSDPQVEEEVQRIKEENEFSVPDPDGGDFDPAAADQDAHTDFQGEVEPDHEAEAA</sequence>
<dbReference type="Proteomes" id="UP000707731">
    <property type="component" value="Unassembled WGS sequence"/>
</dbReference>
<keyword evidence="3" id="KW-1185">Reference proteome</keyword>
<proteinExistence type="predicted"/>
<protein>
    <submittedName>
        <fullName evidence="2">Phage portal protein</fullName>
    </submittedName>
</protein>
<feature type="region of interest" description="Disordered" evidence="1">
    <location>
        <begin position="483"/>
        <end position="543"/>
    </location>
</feature>
<evidence type="ECO:0000313" key="3">
    <source>
        <dbReference type="Proteomes" id="UP000707731"/>
    </source>
</evidence>
<evidence type="ECO:0000313" key="2">
    <source>
        <dbReference type="EMBL" id="MBF6358191.1"/>
    </source>
</evidence>
<dbReference type="EMBL" id="JADLQN010000010">
    <property type="protein sequence ID" value="MBF6358191.1"/>
    <property type="molecule type" value="Genomic_DNA"/>
</dbReference>
<reference evidence="2 3" key="1">
    <citation type="submission" date="2020-10" db="EMBL/GenBank/DDBJ databases">
        <title>Identification of Nocardia species via Next-generation sequencing and recognition of intraspecies genetic diversity.</title>
        <authorList>
            <person name="Li P."/>
            <person name="Li P."/>
            <person name="Lu B."/>
        </authorList>
    </citation>
    <scope>NUCLEOTIDE SEQUENCE [LARGE SCALE GENOMIC DNA]</scope>
    <source>
        <strain evidence="2 3">BJ06-0143</strain>
    </source>
</reference>
<dbReference type="Pfam" id="PF05133">
    <property type="entry name" value="SPP1_portal"/>
    <property type="match status" value="1"/>
</dbReference>
<comment type="caution">
    <text evidence="2">The sequence shown here is derived from an EMBL/GenBank/DDBJ whole genome shotgun (WGS) entry which is preliminary data.</text>
</comment>
<feature type="compositionally biased region" description="Basic and acidic residues" evidence="1">
    <location>
        <begin position="524"/>
        <end position="543"/>
    </location>
</feature>
<organism evidence="2 3">
    <name type="scientific">Nocardia higoensis</name>
    <dbReference type="NCBI Taxonomy" id="228599"/>
    <lineage>
        <taxon>Bacteria</taxon>
        <taxon>Bacillati</taxon>
        <taxon>Actinomycetota</taxon>
        <taxon>Actinomycetes</taxon>
        <taxon>Mycobacteriales</taxon>
        <taxon>Nocardiaceae</taxon>
        <taxon>Nocardia</taxon>
    </lineage>
</organism>
<name>A0ABS0DIA3_9NOCA</name>
<accession>A0ABS0DIA3</accession>
<gene>
    <name evidence="2" type="ORF">IU449_27215</name>
</gene>
<evidence type="ECO:0000256" key="1">
    <source>
        <dbReference type="SAM" id="MobiDB-lite"/>
    </source>
</evidence>
<dbReference type="InterPro" id="IPR021145">
    <property type="entry name" value="Portal_protein_SPP1_Gp6-like"/>
</dbReference>